<gene>
    <name evidence="2" type="ORF">C1H46_028326</name>
</gene>
<evidence type="ECO:0000256" key="1">
    <source>
        <dbReference type="SAM" id="SignalP"/>
    </source>
</evidence>
<dbReference type="AlphaFoldDB" id="A0A540LI61"/>
<reference evidence="2 3" key="1">
    <citation type="journal article" date="2019" name="G3 (Bethesda)">
        <title>Sequencing of a Wild Apple (Malus baccata) Genome Unravels the Differences Between Cultivated and Wild Apple Species Regarding Disease Resistance and Cold Tolerance.</title>
        <authorList>
            <person name="Chen X."/>
        </authorList>
    </citation>
    <scope>NUCLEOTIDE SEQUENCE [LARGE SCALE GENOMIC DNA]</scope>
    <source>
        <strain evidence="3">cv. Shandingzi</strain>
        <tissue evidence="2">Leaves</tissue>
    </source>
</reference>
<keyword evidence="1" id="KW-0732">Signal</keyword>
<comment type="caution">
    <text evidence="2">The sequence shown here is derived from an EMBL/GenBank/DDBJ whole genome shotgun (WGS) entry which is preliminary data.</text>
</comment>
<feature type="signal peptide" evidence="1">
    <location>
        <begin position="1"/>
        <end position="19"/>
    </location>
</feature>
<name>A0A540LI61_MALBA</name>
<organism evidence="2 3">
    <name type="scientific">Malus baccata</name>
    <name type="common">Siberian crab apple</name>
    <name type="synonym">Pyrus baccata</name>
    <dbReference type="NCBI Taxonomy" id="106549"/>
    <lineage>
        <taxon>Eukaryota</taxon>
        <taxon>Viridiplantae</taxon>
        <taxon>Streptophyta</taxon>
        <taxon>Embryophyta</taxon>
        <taxon>Tracheophyta</taxon>
        <taxon>Spermatophyta</taxon>
        <taxon>Magnoliopsida</taxon>
        <taxon>eudicotyledons</taxon>
        <taxon>Gunneridae</taxon>
        <taxon>Pentapetalae</taxon>
        <taxon>rosids</taxon>
        <taxon>fabids</taxon>
        <taxon>Rosales</taxon>
        <taxon>Rosaceae</taxon>
        <taxon>Amygdaloideae</taxon>
        <taxon>Maleae</taxon>
        <taxon>Malus</taxon>
    </lineage>
</organism>
<keyword evidence="3" id="KW-1185">Reference proteome</keyword>
<dbReference type="Proteomes" id="UP000315295">
    <property type="component" value="Unassembled WGS sequence"/>
</dbReference>
<feature type="chain" id="PRO_5022154904" description="Bifunctional inhibitor/plant lipid transfer protein/seed storage helical domain-containing protein" evidence="1">
    <location>
        <begin position="20"/>
        <end position="99"/>
    </location>
</feature>
<evidence type="ECO:0000313" key="3">
    <source>
        <dbReference type="Proteomes" id="UP000315295"/>
    </source>
</evidence>
<dbReference type="PANTHER" id="PTHR35121">
    <property type="entry name" value="HOMEODOMAIN PROTEIN 8, PUTATIVE-RELATED"/>
    <property type="match status" value="1"/>
</dbReference>
<dbReference type="EMBL" id="VIEB01000575">
    <property type="protein sequence ID" value="TQD86153.1"/>
    <property type="molecule type" value="Genomic_DNA"/>
</dbReference>
<evidence type="ECO:0000313" key="2">
    <source>
        <dbReference type="EMBL" id="TQD86153.1"/>
    </source>
</evidence>
<accession>A0A540LI61</accession>
<proteinExistence type="predicted"/>
<sequence>MILGIAAMMLQCVVEVSLSIQDMEIENRPYHRNCSCALHNLKGICSCPPKTIVSFPKKQPCCSRWLISTEQRRPERAVSCHGQDLESLSQQSNKEKVSN</sequence>
<protein>
    <recommendedName>
        <fullName evidence="4">Bifunctional inhibitor/plant lipid transfer protein/seed storage helical domain-containing protein</fullName>
    </recommendedName>
</protein>
<evidence type="ECO:0008006" key="4">
    <source>
        <dbReference type="Google" id="ProtNLM"/>
    </source>
</evidence>
<dbReference type="PANTHER" id="PTHR35121:SF4">
    <property type="entry name" value="SWIM-TYPE DOMAIN-CONTAINING PROTEIN"/>
    <property type="match status" value="1"/>
</dbReference>